<reference evidence="3 4" key="1">
    <citation type="submission" date="2015-12" db="EMBL/GenBank/DDBJ databases">
        <title>The genome of Folsomia candida.</title>
        <authorList>
            <person name="Faddeeva A."/>
            <person name="Derks M.F."/>
            <person name="Anvar Y."/>
            <person name="Smit S."/>
            <person name="Van Straalen N."/>
            <person name="Roelofs D."/>
        </authorList>
    </citation>
    <scope>NUCLEOTIDE SEQUENCE [LARGE SCALE GENOMIC DNA]</scope>
    <source>
        <strain evidence="3 4">VU population</strain>
        <tissue evidence="3">Whole body</tissue>
    </source>
</reference>
<feature type="region of interest" description="Disordered" evidence="1">
    <location>
        <begin position="208"/>
        <end position="230"/>
    </location>
</feature>
<feature type="chain" id="PRO_5012126901" evidence="2">
    <location>
        <begin position="26"/>
        <end position="230"/>
    </location>
</feature>
<evidence type="ECO:0000256" key="1">
    <source>
        <dbReference type="SAM" id="MobiDB-lite"/>
    </source>
</evidence>
<keyword evidence="4" id="KW-1185">Reference proteome</keyword>
<proteinExistence type="predicted"/>
<gene>
    <name evidence="3" type="ORF">Fcan01_12985</name>
</gene>
<keyword evidence="2" id="KW-0732">Signal</keyword>
<name>A0A226E109_FOLCA</name>
<comment type="caution">
    <text evidence="3">The sequence shown here is derived from an EMBL/GenBank/DDBJ whole genome shotgun (WGS) entry which is preliminary data.</text>
</comment>
<evidence type="ECO:0000313" key="4">
    <source>
        <dbReference type="Proteomes" id="UP000198287"/>
    </source>
</evidence>
<dbReference type="EMBL" id="LNIX01000007">
    <property type="protein sequence ID" value="OXA51435.1"/>
    <property type="molecule type" value="Genomic_DNA"/>
</dbReference>
<organism evidence="3 4">
    <name type="scientific">Folsomia candida</name>
    <name type="common">Springtail</name>
    <dbReference type="NCBI Taxonomy" id="158441"/>
    <lineage>
        <taxon>Eukaryota</taxon>
        <taxon>Metazoa</taxon>
        <taxon>Ecdysozoa</taxon>
        <taxon>Arthropoda</taxon>
        <taxon>Hexapoda</taxon>
        <taxon>Collembola</taxon>
        <taxon>Entomobryomorpha</taxon>
        <taxon>Isotomoidea</taxon>
        <taxon>Isotomidae</taxon>
        <taxon>Proisotominae</taxon>
        <taxon>Folsomia</taxon>
    </lineage>
</organism>
<dbReference type="STRING" id="158441.A0A226E109"/>
<accession>A0A226E109</accession>
<feature type="signal peptide" evidence="2">
    <location>
        <begin position="1"/>
        <end position="25"/>
    </location>
</feature>
<sequence>MNQRSGASYLFPILLIIIAAFECYGQSMTDATCAKKNPPVPTGSKWVKNPNCSKGGAYRTGSGTSSDPEYRCHCWGHCGYICDPTASQQPDATSCGKKKPKVPSGSKWVDDPSCTAGKAYDTDDEAYHCHCWASSILGGLNITDPNSLVSDTTGKGRSMLGNLGYAMLGVGAGMTMKTVYDQGGLNWRGAAGNGTLNSGITPLVTSTTEAPTTATAAPTDSTTTAAPAAK</sequence>
<evidence type="ECO:0000313" key="3">
    <source>
        <dbReference type="EMBL" id="OXA51435.1"/>
    </source>
</evidence>
<dbReference type="AlphaFoldDB" id="A0A226E109"/>
<evidence type="ECO:0000256" key="2">
    <source>
        <dbReference type="SAM" id="SignalP"/>
    </source>
</evidence>
<protein>
    <submittedName>
        <fullName evidence="3">Uncharacterized protein</fullName>
    </submittedName>
</protein>
<dbReference type="Proteomes" id="UP000198287">
    <property type="component" value="Unassembled WGS sequence"/>
</dbReference>